<evidence type="ECO:0000256" key="1">
    <source>
        <dbReference type="ARBA" id="ARBA00001974"/>
    </source>
</evidence>
<proteinExistence type="predicted"/>
<evidence type="ECO:0000313" key="6">
    <source>
        <dbReference type="EMBL" id="KAF6799440.1"/>
    </source>
</evidence>
<dbReference type="PANTHER" id="PTHR47178">
    <property type="entry name" value="MONOOXYGENASE, FAD-BINDING"/>
    <property type="match status" value="1"/>
</dbReference>
<evidence type="ECO:0000256" key="2">
    <source>
        <dbReference type="ARBA" id="ARBA00022630"/>
    </source>
</evidence>
<comment type="caution">
    <text evidence="6">The sequence shown here is derived from an EMBL/GenBank/DDBJ whole genome shotgun (WGS) entry which is preliminary data.</text>
</comment>
<dbReference type="Proteomes" id="UP000652219">
    <property type="component" value="Unassembled WGS sequence"/>
</dbReference>
<keyword evidence="2" id="KW-0285">Flavoprotein</keyword>
<evidence type="ECO:0000256" key="5">
    <source>
        <dbReference type="ARBA" id="ARBA00023033"/>
    </source>
</evidence>
<reference evidence="6 7" key="1">
    <citation type="journal article" date="2020" name="Phytopathology">
        <title>Genome Sequence Resources of Colletotrichum truncatum, C. plurivorum, C. musicola, and C. sojae: Four Species Pathogenic to Soybean (Glycine max).</title>
        <authorList>
            <person name="Rogerio F."/>
            <person name="Boufleur T.R."/>
            <person name="Ciampi-Guillardi M."/>
            <person name="Sukno S.A."/>
            <person name="Thon M.R."/>
            <person name="Massola Junior N.S."/>
            <person name="Baroncelli R."/>
        </authorList>
    </citation>
    <scope>NUCLEOTIDE SEQUENCE [LARGE SCALE GENOMIC DNA]</scope>
    <source>
        <strain evidence="6 7">LFN0009</strain>
    </source>
</reference>
<gene>
    <name evidence="6" type="ORF">CSOJ01_12502</name>
</gene>
<evidence type="ECO:0000313" key="7">
    <source>
        <dbReference type="Proteomes" id="UP000652219"/>
    </source>
</evidence>
<dbReference type="AlphaFoldDB" id="A0A8H6MLR0"/>
<evidence type="ECO:0000256" key="3">
    <source>
        <dbReference type="ARBA" id="ARBA00022827"/>
    </source>
</evidence>
<accession>A0A8H6MLR0</accession>
<dbReference type="PANTHER" id="PTHR47178:SF5">
    <property type="entry name" value="FAD-BINDING DOMAIN-CONTAINING PROTEIN"/>
    <property type="match status" value="1"/>
</dbReference>
<dbReference type="SUPFAM" id="SSF51905">
    <property type="entry name" value="FAD/NAD(P)-binding domain"/>
    <property type="match status" value="1"/>
</dbReference>
<evidence type="ECO:0000256" key="4">
    <source>
        <dbReference type="ARBA" id="ARBA00023002"/>
    </source>
</evidence>
<comment type="cofactor">
    <cofactor evidence="1">
        <name>FAD</name>
        <dbReference type="ChEBI" id="CHEBI:57692"/>
    </cofactor>
</comment>
<keyword evidence="3" id="KW-0274">FAD</keyword>
<protein>
    <submittedName>
        <fullName evidence="6">Putative FAD dependent oxidoreductase</fullName>
    </submittedName>
</protein>
<dbReference type="EMBL" id="WIGN01000323">
    <property type="protein sequence ID" value="KAF6799440.1"/>
    <property type="molecule type" value="Genomic_DNA"/>
</dbReference>
<keyword evidence="4" id="KW-0560">Oxidoreductase</keyword>
<organism evidence="6 7">
    <name type="scientific">Colletotrichum sojae</name>
    <dbReference type="NCBI Taxonomy" id="2175907"/>
    <lineage>
        <taxon>Eukaryota</taxon>
        <taxon>Fungi</taxon>
        <taxon>Dikarya</taxon>
        <taxon>Ascomycota</taxon>
        <taxon>Pezizomycotina</taxon>
        <taxon>Sordariomycetes</taxon>
        <taxon>Hypocreomycetidae</taxon>
        <taxon>Glomerellales</taxon>
        <taxon>Glomerellaceae</taxon>
        <taxon>Colletotrichum</taxon>
        <taxon>Colletotrichum orchidearum species complex</taxon>
    </lineage>
</organism>
<name>A0A8H6MLR0_9PEZI</name>
<keyword evidence="5" id="KW-0503">Monooxygenase</keyword>
<keyword evidence="7" id="KW-1185">Reference proteome</keyword>
<sequence length="337" mass="37141">MRVGELFRGGGGGSARQYAEWYTEIAQAWQEPLLANGLLSASIPVTVHERDPQHTKREGFQIRLGEAATEGFRACLRPDDVAAIRAAFSQATTGLTAPALCDTKFRTVLDLRRVPSYSGSWGVNRVVLREILLNPLREKGCVKFGRGVEGFEVLREDYGRERVKVHLSHGSEDWCDVLVGADGSGSRINKLLGANNLVTIDSHASVLSKGPLPPDWPDKLPKRLLDGPVMVFGGGRGGTWRCTTRCFFPLRTTQSHQMEINPSLPRLRRRAAAVDTIKRPGEEGGLGRRGGDVNAACEEFEGVMFERAFSWVRKSGGTHVPVSFVEFVLKRLVLTVY</sequence>
<dbReference type="InterPro" id="IPR036188">
    <property type="entry name" value="FAD/NAD-bd_sf"/>
</dbReference>
<dbReference type="Gene3D" id="3.50.50.60">
    <property type="entry name" value="FAD/NAD(P)-binding domain"/>
    <property type="match status" value="1"/>
</dbReference>
<dbReference type="GO" id="GO:0004497">
    <property type="term" value="F:monooxygenase activity"/>
    <property type="evidence" value="ECO:0007669"/>
    <property type="project" value="UniProtKB-KW"/>
</dbReference>